<dbReference type="InterPro" id="IPR001117">
    <property type="entry name" value="Cu-oxidase_2nd"/>
</dbReference>
<keyword evidence="8" id="KW-0186">Copper</keyword>
<dbReference type="Pfam" id="PF00394">
    <property type="entry name" value="Cu-oxidase"/>
    <property type="match status" value="1"/>
</dbReference>
<organism evidence="15 16">
    <name type="scientific">Sordaria macrospora</name>
    <dbReference type="NCBI Taxonomy" id="5147"/>
    <lineage>
        <taxon>Eukaryota</taxon>
        <taxon>Fungi</taxon>
        <taxon>Dikarya</taxon>
        <taxon>Ascomycota</taxon>
        <taxon>Pezizomycotina</taxon>
        <taxon>Sordariomycetes</taxon>
        <taxon>Sordariomycetidae</taxon>
        <taxon>Sordariales</taxon>
        <taxon>Sordariaceae</taxon>
        <taxon>Sordaria</taxon>
    </lineage>
</organism>
<evidence type="ECO:0000256" key="10">
    <source>
        <dbReference type="ARBA" id="ARBA00023180"/>
    </source>
</evidence>
<evidence type="ECO:0000256" key="6">
    <source>
        <dbReference type="ARBA" id="ARBA00022729"/>
    </source>
</evidence>
<dbReference type="AlphaFoldDB" id="A0A8S8ZP53"/>
<dbReference type="Pfam" id="PF07732">
    <property type="entry name" value="Cu-oxidase_3"/>
    <property type="match status" value="1"/>
</dbReference>
<evidence type="ECO:0000256" key="7">
    <source>
        <dbReference type="ARBA" id="ARBA00023002"/>
    </source>
</evidence>
<keyword evidence="9" id="KW-1015">Disulfide bond</keyword>
<evidence type="ECO:0000256" key="9">
    <source>
        <dbReference type="ARBA" id="ARBA00023157"/>
    </source>
</evidence>
<keyword evidence="11" id="KW-0439">Lignin degradation</keyword>
<evidence type="ECO:0000256" key="8">
    <source>
        <dbReference type="ARBA" id="ARBA00023008"/>
    </source>
</evidence>
<dbReference type="VEuPathDB" id="FungiDB:SMAC_09326"/>
<evidence type="ECO:0000256" key="2">
    <source>
        <dbReference type="ARBA" id="ARBA00001935"/>
    </source>
</evidence>
<name>A0A8S8ZP53_SORMA</name>
<dbReference type="PANTHER" id="PTHR11709">
    <property type="entry name" value="MULTI-COPPER OXIDASE"/>
    <property type="match status" value="1"/>
</dbReference>
<dbReference type="EC" id="1.10.3.2" evidence="4"/>
<accession>A0A8S8ZP53</accession>
<keyword evidence="10" id="KW-0325">Glycoprotein</keyword>
<dbReference type="InterPro" id="IPR011706">
    <property type="entry name" value="Cu-oxidase_C"/>
</dbReference>
<dbReference type="GO" id="GO:0046274">
    <property type="term" value="P:lignin catabolic process"/>
    <property type="evidence" value="ECO:0007669"/>
    <property type="project" value="UniProtKB-KW"/>
</dbReference>
<evidence type="ECO:0000256" key="4">
    <source>
        <dbReference type="ARBA" id="ARBA00012297"/>
    </source>
</evidence>
<evidence type="ECO:0000256" key="5">
    <source>
        <dbReference type="ARBA" id="ARBA00022723"/>
    </source>
</evidence>
<dbReference type="EMBL" id="NMPR01000115">
    <property type="protein sequence ID" value="KAA8630072.1"/>
    <property type="molecule type" value="Genomic_DNA"/>
</dbReference>
<comment type="cofactor">
    <cofactor evidence="2">
        <name>Cu cation</name>
        <dbReference type="ChEBI" id="CHEBI:23378"/>
    </cofactor>
</comment>
<feature type="domain" description="Plastocyanin-like" evidence="13">
    <location>
        <begin position="471"/>
        <end position="585"/>
    </location>
</feature>
<evidence type="ECO:0000259" key="13">
    <source>
        <dbReference type="Pfam" id="PF07731"/>
    </source>
</evidence>
<dbReference type="GO" id="GO:0052716">
    <property type="term" value="F:hydroquinone:oxygen oxidoreductase activity"/>
    <property type="evidence" value="ECO:0007669"/>
    <property type="project" value="UniProtKB-EC"/>
</dbReference>
<keyword evidence="6" id="KW-0732">Signal</keyword>
<dbReference type="InterPro" id="IPR033138">
    <property type="entry name" value="Cu_oxidase_CS"/>
</dbReference>
<gene>
    <name evidence="15" type="ORF">SMACR_09326</name>
</gene>
<dbReference type="PANTHER" id="PTHR11709:SF87">
    <property type="entry name" value="LACCASE"/>
    <property type="match status" value="1"/>
</dbReference>
<evidence type="ECO:0000259" key="14">
    <source>
        <dbReference type="Pfam" id="PF07732"/>
    </source>
</evidence>
<evidence type="ECO:0000256" key="3">
    <source>
        <dbReference type="ARBA" id="ARBA00010609"/>
    </source>
</evidence>
<keyword evidence="7" id="KW-0560">Oxidoreductase</keyword>
<proteinExistence type="inferred from homology"/>
<dbReference type="InterPro" id="IPR008972">
    <property type="entry name" value="Cupredoxin"/>
</dbReference>
<dbReference type="PROSITE" id="PS00079">
    <property type="entry name" value="MULTICOPPER_OXIDASE1"/>
    <property type="match status" value="1"/>
</dbReference>
<sequence>MEATKQDWRAPADHTCSQQIKMRDLRPQLSLFTAACAVLLLGVSQLVSAKPLDAQPHQRSVPNLLPRQVITPGGAPCGQNNATNRACWKNSWNISTDYEVTNPPAFNTVNVTLRITNITNWVGPDGVVKPAMLINNTFPGPTITADWGDYVQVNVYNDLQHNGTSIHWHGIRQFGESNQDGANGVTECPIPPGSMKSYTFHVTQYGTSWYHSHYSNQYGNGVVGALIVKGPASANYDIDLGPYMIQDYYRQTADRLHYVAELVQNGPPPDSSTITFRGKSINPTGSGGSYDRLVLTPGKKHLLRLINASVDNSFTISLVGHNFTVIATDLVPVTPVVRSKLFMAVGQRYDVIVEANQAVGNYWLNATLETNGNCGTTLNKFPAAIIQYSGASSTALPTNKGTPVTAGCAGESGFAPIVKRTISSSLFAPSTLPISLNTPTKPQGQVFEWRIRNTPIVVEWDHPVLEYILEGNNSFPAAINLVEVPAADTWTFWVLQNDFALPHPIHLHGHDFLTLGIGTGTFSASTMMNQLNFNNPIRRDVVQIPGGGWLVMAYKTDNPGVWLMHCHIGWHVAMGLGIQFLERKNEIKQLMKLDQMVPNCKAWRTYQPKSPYLPKVDSGLKRGLGDGEGVRLVRDGFNFREVDLEAREPAVRRLW</sequence>
<dbReference type="CDD" id="cd13880">
    <property type="entry name" value="CuRO_2_MaLCC_like"/>
    <property type="match status" value="1"/>
</dbReference>
<dbReference type="CDD" id="cd13854">
    <property type="entry name" value="CuRO_1_MaLCC_like"/>
    <property type="match status" value="1"/>
</dbReference>
<evidence type="ECO:0000313" key="15">
    <source>
        <dbReference type="EMBL" id="KAA8630072.1"/>
    </source>
</evidence>
<reference evidence="15 16" key="1">
    <citation type="submission" date="2017-07" db="EMBL/GenBank/DDBJ databases">
        <title>Genome sequence of the Sordaria macrospora wild type strain R19027.</title>
        <authorList>
            <person name="Nowrousian M."/>
            <person name="Teichert I."/>
            <person name="Kueck U."/>
        </authorList>
    </citation>
    <scope>NUCLEOTIDE SEQUENCE [LARGE SCALE GENOMIC DNA]</scope>
    <source>
        <strain evidence="15 16">R19027</strain>
        <tissue evidence="15">Mycelium</tissue>
    </source>
</reference>
<dbReference type="InterPro" id="IPR045087">
    <property type="entry name" value="Cu-oxidase_fam"/>
</dbReference>
<dbReference type="Proteomes" id="UP000433876">
    <property type="component" value="Unassembled WGS sequence"/>
</dbReference>
<evidence type="ECO:0000256" key="1">
    <source>
        <dbReference type="ARBA" id="ARBA00000349"/>
    </source>
</evidence>
<evidence type="ECO:0000313" key="16">
    <source>
        <dbReference type="Proteomes" id="UP000433876"/>
    </source>
</evidence>
<dbReference type="Gene3D" id="2.60.40.420">
    <property type="entry name" value="Cupredoxins - blue copper proteins"/>
    <property type="match status" value="3"/>
</dbReference>
<feature type="domain" description="Plastocyanin-like" evidence="14">
    <location>
        <begin position="123"/>
        <end position="232"/>
    </location>
</feature>
<comment type="caution">
    <text evidence="15">The sequence shown here is derived from an EMBL/GenBank/DDBJ whole genome shotgun (WGS) entry which is preliminary data.</text>
</comment>
<dbReference type="InterPro" id="IPR011707">
    <property type="entry name" value="Cu-oxidase-like_N"/>
</dbReference>
<dbReference type="FunFam" id="2.60.40.420:FF:000021">
    <property type="entry name" value="Extracellular dihydrogeodin oxidase/laccase"/>
    <property type="match status" value="1"/>
</dbReference>
<dbReference type="PROSITE" id="PS00080">
    <property type="entry name" value="MULTICOPPER_OXIDASE2"/>
    <property type="match status" value="1"/>
</dbReference>
<dbReference type="SUPFAM" id="SSF49503">
    <property type="entry name" value="Cupredoxins"/>
    <property type="match status" value="3"/>
</dbReference>
<dbReference type="Pfam" id="PF07731">
    <property type="entry name" value="Cu-oxidase_2"/>
    <property type="match status" value="1"/>
</dbReference>
<evidence type="ECO:0000259" key="12">
    <source>
        <dbReference type="Pfam" id="PF00394"/>
    </source>
</evidence>
<dbReference type="GO" id="GO:0005507">
    <property type="term" value="F:copper ion binding"/>
    <property type="evidence" value="ECO:0007669"/>
    <property type="project" value="InterPro"/>
</dbReference>
<keyword evidence="5" id="KW-0479">Metal-binding</keyword>
<dbReference type="FunFam" id="2.60.40.420:FF:000045">
    <property type="entry name" value="Laccase 2"/>
    <property type="match status" value="1"/>
</dbReference>
<feature type="domain" description="Plastocyanin-like" evidence="12">
    <location>
        <begin position="243"/>
        <end position="391"/>
    </location>
</feature>
<dbReference type="CDD" id="cd13901">
    <property type="entry name" value="CuRO_3_MaLCC_like"/>
    <property type="match status" value="1"/>
</dbReference>
<evidence type="ECO:0000256" key="11">
    <source>
        <dbReference type="ARBA" id="ARBA00023185"/>
    </source>
</evidence>
<comment type="catalytic activity">
    <reaction evidence="1">
        <text>4 hydroquinone + O2 = 4 benzosemiquinone + 2 H2O</text>
        <dbReference type="Rhea" id="RHEA:11276"/>
        <dbReference type="ChEBI" id="CHEBI:15377"/>
        <dbReference type="ChEBI" id="CHEBI:15379"/>
        <dbReference type="ChEBI" id="CHEBI:17594"/>
        <dbReference type="ChEBI" id="CHEBI:17977"/>
        <dbReference type="EC" id="1.10.3.2"/>
    </reaction>
</comment>
<comment type="similarity">
    <text evidence="3">Belongs to the multicopper oxidase family.</text>
</comment>
<dbReference type="FunFam" id="2.60.40.420:FF:000046">
    <property type="entry name" value="Multicopper oxidase"/>
    <property type="match status" value="1"/>
</dbReference>
<dbReference type="InterPro" id="IPR002355">
    <property type="entry name" value="Cu_oxidase_Cu_BS"/>
</dbReference>
<protein>
    <recommendedName>
        <fullName evidence="4">laccase</fullName>
        <ecNumber evidence="4">1.10.3.2</ecNumber>
    </recommendedName>
</protein>